<evidence type="ECO:0000313" key="1">
    <source>
        <dbReference type="Proteomes" id="UP000887577"/>
    </source>
</evidence>
<keyword evidence="1" id="KW-1185">Reference proteome</keyword>
<dbReference type="WBParaSite" id="PSU_v2.g15703.t1">
    <property type="protein sequence ID" value="PSU_v2.g15703.t1"/>
    <property type="gene ID" value="PSU_v2.g15703"/>
</dbReference>
<organism evidence="1 2">
    <name type="scientific">Panagrolaimus superbus</name>
    <dbReference type="NCBI Taxonomy" id="310955"/>
    <lineage>
        <taxon>Eukaryota</taxon>
        <taxon>Metazoa</taxon>
        <taxon>Ecdysozoa</taxon>
        <taxon>Nematoda</taxon>
        <taxon>Chromadorea</taxon>
        <taxon>Rhabditida</taxon>
        <taxon>Tylenchina</taxon>
        <taxon>Panagrolaimomorpha</taxon>
        <taxon>Panagrolaimoidea</taxon>
        <taxon>Panagrolaimidae</taxon>
        <taxon>Panagrolaimus</taxon>
    </lineage>
</organism>
<name>A0A914Y8D1_9BILA</name>
<accession>A0A914Y8D1</accession>
<dbReference type="AlphaFoldDB" id="A0A914Y8D1"/>
<protein>
    <submittedName>
        <fullName evidence="2">Uncharacterized protein</fullName>
    </submittedName>
</protein>
<reference evidence="2" key="1">
    <citation type="submission" date="2022-11" db="UniProtKB">
        <authorList>
            <consortium name="WormBaseParasite"/>
        </authorList>
    </citation>
    <scope>IDENTIFICATION</scope>
</reference>
<proteinExistence type="predicted"/>
<sequence>MYMGNPTEESQKYCRAWFNGIQQESEKFKIWEGNNIQFMIRKDDGIYKANFDGTNEVCQNSFDVESLLSHRMAQMKCVGVYTVKIKYFAHDISNQE</sequence>
<dbReference type="Proteomes" id="UP000887577">
    <property type="component" value="Unplaced"/>
</dbReference>
<evidence type="ECO:0000313" key="2">
    <source>
        <dbReference type="WBParaSite" id="PSU_v2.g15703.t1"/>
    </source>
</evidence>